<keyword evidence="2" id="KW-0378">Hydrolase</keyword>
<dbReference type="InterPro" id="IPR011335">
    <property type="entry name" value="Restrct_endonuc-II-like"/>
</dbReference>
<comment type="caution">
    <text evidence="2">The sequence shown here is derived from an EMBL/GenBank/DDBJ whole genome shotgun (WGS) entry which is preliminary data.</text>
</comment>
<dbReference type="STRING" id="519452.SAMN04488139_2129"/>
<evidence type="ECO:0000313" key="2">
    <source>
        <dbReference type="EMBL" id="RUO48442.1"/>
    </source>
</evidence>
<dbReference type="GO" id="GO:0004519">
    <property type="term" value="F:endonuclease activity"/>
    <property type="evidence" value="ECO:0007669"/>
    <property type="project" value="UniProtKB-KW"/>
</dbReference>
<reference evidence="3" key="1">
    <citation type="journal article" date="2018" name="Front. Microbiol.">
        <title>Genome-Based Analysis Reveals the Taxonomy and Diversity of the Family Idiomarinaceae.</title>
        <authorList>
            <person name="Liu Y."/>
            <person name="Lai Q."/>
            <person name="Shao Z."/>
        </authorList>
    </citation>
    <scope>NUCLEOTIDE SEQUENCE [LARGE SCALE GENOMIC DNA]</scope>
    <source>
        <strain evidence="3">908033</strain>
    </source>
</reference>
<protein>
    <submittedName>
        <fullName evidence="2">Restriction endonuclease</fullName>
    </submittedName>
</protein>
<dbReference type="InterPro" id="IPR032793">
    <property type="entry name" value="RE_EcoO109IR"/>
</dbReference>
<dbReference type="OrthoDB" id="449755at2"/>
<gene>
    <name evidence="2" type="ORF">CWE24_06565</name>
</gene>
<dbReference type="AlphaFoldDB" id="A0A432XIH4"/>
<keyword evidence="2" id="KW-0255">Endonuclease</keyword>
<dbReference type="EMBL" id="PIPU01000002">
    <property type="protein sequence ID" value="RUO48442.1"/>
    <property type="molecule type" value="Genomic_DNA"/>
</dbReference>
<organism evidence="2 3">
    <name type="scientific">Pseudidiomarina donghaiensis</name>
    <dbReference type="NCBI Taxonomy" id="519452"/>
    <lineage>
        <taxon>Bacteria</taxon>
        <taxon>Pseudomonadati</taxon>
        <taxon>Pseudomonadota</taxon>
        <taxon>Gammaproteobacteria</taxon>
        <taxon>Alteromonadales</taxon>
        <taxon>Idiomarinaceae</taxon>
        <taxon>Pseudidiomarina</taxon>
    </lineage>
</organism>
<evidence type="ECO:0000313" key="3">
    <source>
        <dbReference type="Proteomes" id="UP000286985"/>
    </source>
</evidence>
<feature type="domain" description="Type II restriction endonuclease EcoO109IR" evidence="1">
    <location>
        <begin position="75"/>
        <end position="217"/>
    </location>
</feature>
<name>A0A432XIH4_9GAMM</name>
<dbReference type="CDD" id="cd22346">
    <property type="entry name" value="PDDEXK_nuclease"/>
    <property type="match status" value="1"/>
</dbReference>
<evidence type="ECO:0000259" key="1">
    <source>
        <dbReference type="Pfam" id="PF14511"/>
    </source>
</evidence>
<dbReference type="Pfam" id="PF14511">
    <property type="entry name" value="RE_EcoO109I"/>
    <property type="match status" value="1"/>
</dbReference>
<keyword evidence="2" id="KW-0540">Nuclease</keyword>
<proteinExistence type="predicted"/>
<sequence>MTIVISHEKKQEILEASKEWFREKIAKGHIRNTLKLTDPKHFNINPFLAAYLANFIEGNSHPTSIARALLLPRVLGTSITTSFGNHIQDFTNILLDAFGSTTAGIDIEFEDQIDHQRKYCQLKSGPNTINKDDVETIAGHFRGVINLGRTNNLRIPHDDMIVGVVYGVPSDLSSHYKRITSQYHHPVIIGQELWHRITGDPGFYDDLIEAIASVAVESDFKQEFEDVVNQLAQSEVIKALSDTNT</sequence>
<dbReference type="Proteomes" id="UP000286985">
    <property type="component" value="Unassembled WGS sequence"/>
</dbReference>
<keyword evidence="3" id="KW-1185">Reference proteome</keyword>
<accession>A0A432XIH4</accession>
<dbReference type="SUPFAM" id="SSF52980">
    <property type="entry name" value="Restriction endonuclease-like"/>
    <property type="match status" value="1"/>
</dbReference>